<accession>A0A7G3G8A0</accession>
<keyword evidence="2" id="KW-0378">Hydrolase</keyword>
<dbReference type="Proteomes" id="UP000515917">
    <property type="component" value="Chromosome"/>
</dbReference>
<reference evidence="5 6" key="1">
    <citation type="submission" date="2018-01" db="EMBL/GenBank/DDBJ databases">
        <title>Genome sequence of Iodobacter sp. strain PCH194 isolated from Indian Trans-Himalaya.</title>
        <authorList>
            <person name="Kumar V."/>
            <person name="Thakur V."/>
            <person name="Kumar S."/>
            <person name="Singh D."/>
        </authorList>
    </citation>
    <scope>NUCLEOTIDE SEQUENCE [LARGE SCALE GENOMIC DNA]</scope>
    <source>
        <strain evidence="5 6">PCH194</strain>
    </source>
</reference>
<dbReference type="PANTHER" id="PTHR43046:SF12">
    <property type="entry name" value="GDP-MANNOSE MANNOSYL HYDROLASE"/>
    <property type="match status" value="1"/>
</dbReference>
<dbReference type="GO" id="GO:0016787">
    <property type="term" value="F:hydrolase activity"/>
    <property type="evidence" value="ECO:0007669"/>
    <property type="project" value="UniProtKB-KW"/>
</dbReference>
<dbReference type="EMBL" id="CP025781">
    <property type="protein sequence ID" value="QBC43045.1"/>
    <property type="molecule type" value="Genomic_DNA"/>
</dbReference>
<gene>
    <name evidence="5" type="ORF">C1H71_05420</name>
</gene>
<protein>
    <submittedName>
        <fullName evidence="5">DNA mismatch repair protein MutT</fullName>
    </submittedName>
</protein>
<proteinExistence type="predicted"/>
<dbReference type="InterPro" id="IPR000086">
    <property type="entry name" value="NUDIX_hydrolase_dom"/>
</dbReference>
<organism evidence="5 6">
    <name type="scientific">Iodobacter fluviatilis</name>
    <dbReference type="NCBI Taxonomy" id="537"/>
    <lineage>
        <taxon>Bacteria</taxon>
        <taxon>Pseudomonadati</taxon>
        <taxon>Pseudomonadota</taxon>
        <taxon>Betaproteobacteria</taxon>
        <taxon>Neisseriales</taxon>
        <taxon>Chitinibacteraceae</taxon>
        <taxon>Iodobacter</taxon>
    </lineage>
</organism>
<dbReference type="InterPro" id="IPR015797">
    <property type="entry name" value="NUDIX_hydrolase-like_dom_sf"/>
</dbReference>
<dbReference type="RefSeq" id="WP_130105653.1">
    <property type="nucleotide sequence ID" value="NZ_CP025781.1"/>
</dbReference>
<dbReference type="AlphaFoldDB" id="A0A7G3G8A0"/>
<sequence length="151" mass="17346">MRRRPSARLLVLSPENHILLFYFVFTKGALAGKSYWATPGGGVEDNESFAEAAVREFAEEIGQHNYSISEEIACQKFIMKLPDGESVISDERYFIVRMSKVAPDRAAWSALEMEVMKQHRWWTPEEIAMTDEIVFPENLLEMLKNRVLSVC</sequence>
<dbReference type="PROSITE" id="PS00893">
    <property type="entry name" value="NUDIX_BOX"/>
    <property type="match status" value="1"/>
</dbReference>
<dbReference type="KEGG" id="ifl:C1H71_05420"/>
<dbReference type="Gene3D" id="3.90.79.10">
    <property type="entry name" value="Nucleoside Triphosphate Pyrophosphohydrolase"/>
    <property type="match status" value="1"/>
</dbReference>
<dbReference type="PROSITE" id="PS51462">
    <property type="entry name" value="NUDIX"/>
    <property type="match status" value="1"/>
</dbReference>
<evidence type="ECO:0000256" key="3">
    <source>
        <dbReference type="ARBA" id="ARBA00022842"/>
    </source>
</evidence>
<dbReference type="PANTHER" id="PTHR43046">
    <property type="entry name" value="GDP-MANNOSE MANNOSYL HYDROLASE"/>
    <property type="match status" value="1"/>
</dbReference>
<evidence type="ECO:0000256" key="1">
    <source>
        <dbReference type="ARBA" id="ARBA00001946"/>
    </source>
</evidence>
<dbReference type="InterPro" id="IPR020084">
    <property type="entry name" value="NUDIX_hydrolase_CS"/>
</dbReference>
<dbReference type="Pfam" id="PF00293">
    <property type="entry name" value="NUDIX"/>
    <property type="match status" value="1"/>
</dbReference>
<keyword evidence="3" id="KW-0460">Magnesium</keyword>
<keyword evidence="6" id="KW-1185">Reference proteome</keyword>
<feature type="domain" description="Nudix hydrolase" evidence="4">
    <location>
        <begin position="1"/>
        <end position="145"/>
    </location>
</feature>
<name>A0A7G3G8A0_9NEIS</name>
<evidence type="ECO:0000313" key="6">
    <source>
        <dbReference type="Proteomes" id="UP000515917"/>
    </source>
</evidence>
<evidence type="ECO:0000313" key="5">
    <source>
        <dbReference type="EMBL" id="QBC43045.1"/>
    </source>
</evidence>
<evidence type="ECO:0000259" key="4">
    <source>
        <dbReference type="PROSITE" id="PS51462"/>
    </source>
</evidence>
<dbReference type="SUPFAM" id="SSF55811">
    <property type="entry name" value="Nudix"/>
    <property type="match status" value="1"/>
</dbReference>
<comment type="cofactor">
    <cofactor evidence="1">
        <name>Mg(2+)</name>
        <dbReference type="ChEBI" id="CHEBI:18420"/>
    </cofactor>
</comment>
<dbReference type="CDD" id="cd04685">
    <property type="entry name" value="NUDIX_Hydrolase"/>
    <property type="match status" value="1"/>
</dbReference>
<evidence type="ECO:0000256" key="2">
    <source>
        <dbReference type="ARBA" id="ARBA00022801"/>
    </source>
</evidence>